<dbReference type="Proteomes" id="UP000190675">
    <property type="component" value="Chromosome I"/>
</dbReference>
<feature type="region of interest" description="Disordered" evidence="1">
    <location>
        <begin position="36"/>
        <end position="220"/>
    </location>
</feature>
<evidence type="ECO:0000313" key="2">
    <source>
        <dbReference type="EMBL" id="SHH68490.1"/>
    </source>
</evidence>
<name>A0A1M5V002_9BRAD</name>
<evidence type="ECO:0000313" key="3">
    <source>
        <dbReference type="Proteomes" id="UP000190675"/>
    </source>
</evidence>
<sequence length="262" mass="26944">MPALFAYLIAVALLLGGGYGALNWLAAPEPMKVVAKAKPKPAPPRYADDNGASTPTNPPQAGLTEAAKPEAISKPEVGTDQVKTASNEAASSSNEAASSDQKPPASSSSQPQQPATAGQQDAKAAATAPAQQPDRSAQAEISPAAADQGAGHAAAPVPGTSQDHSAPANQEEKQSAQAVSPGAISPGIAQSVASAAPASAAIPPKRPHVRQASRRSDKRPLEVMTLRTIELPDGRRMTQLVPYRRSDRYRDDAPAMAFDPDE</sequence>
<organism evidence="2 3">
    <name type="scientific">Bradyrhizobium erythrophlei</name>
    <dbReference type="NCBI Taxonomy" id="1437360"/>
    <lineage>
        <taxon>Bacteria</taxon>
        <taxon>Pseudomonadati</taxon>
        <taxon>Pseudomonadota</taxon>
        <taxon>Alphaproteobacteria</taxon>
        <taxon>Hyphomicrobiales</taxon>
        <taxon>Nitrobacteraceae</taxon>
        <taxon>Bradyrhizobium</taxon>
    </lineage>
</organism>
<gene>
    <name evidence="2" type="ORF">SAMN05444169_8783</name>
</gene>
<feature type="compositionally biased region" description="Low complexity" evidence="1">
    <location>
        <begin position="85"/>
        <end position="134"/>
    </location>
</feature>
<dbReference type="OrthoDB" id="8021464at2"/>
<feature type="compositionally biased region" description="Low complexity" evidence="1">
    <location>
        <begin position="144"/>
        <end position="155"/>
    </location>
</feature>
<evidence type="ECO:0000256" key="1">
    <source>
        <dbReference type="SAM" id="MobiDB-lite"/>
    </source>
</evidence>
<accession>A0A1M5V002</accession>
<reference evidence="2 3" key="1">
    <citation type="submission" date="2016-11" db="EMBL/GenBank/DDBJ databases">
        <authorList>
            <person name="Jaros S."/>
            <person name="Januszkiewicz K."/>
            <person name="Wedrychowicz H."/>
        </authorList>
    </citation>
    <scope>NUCLEOTIDE SEQUENCE [LARGE SCALE GENOMIC DNA]</scope>
    <source>
        <strain evidence="2 3">GAS242</strain>
    </source>
</reference>
<dbReference type="EMBL" id="LT670818">
    <property type="protein sequence ID" value="SHH68490.1"/>
    <property type="molecule type" value="Genomic_DNA"/>
</dbReference>
<dbReference type="AlphaFoldDB" id="A0A1M5V002"/>
<proteinExistence type="predicted"/>
<feature type="compositionally biased region" description="Low complexity" evidence="1">
    <location>
        <begin position="189"/>
        <end position="203"/>
    </location>
</feature>
<protein>
    <submittedName>
        <fullName evidence="2">Uncharacterized protein</fullName>
    </submittedName>
</protein>
<dbReference type="RefSeq" id="WP_079572293.1">
    <property type="nucleotide sequence ID" value="NZ_LT670818.1"/>
</dbReference>
<feature type="compositionally biased region" description="Polar residues" evidence="1">
    <location>
        <begin position="159"/>
        <end position="168"/>
    </location>
</feature>